<dbReference type="InParanoid" id="Q0F083"/>
<organism evidence="2 3">
    <name type="scientific">Mariprofundus ferrooxydans PV-1</name>
    <dbReference type="NCBI Taxonomy" id="314345"/>
    <lineage>
        <taxon>Bacteria</taxon>
        <taxon>Pseudomonadati</taxon>
        <taxon>Pseudomonadota</taxon>
        <taxon>Candidatius Mariprofundia</taxon>
        <taxon>Mariprofundales</taxon>
        <taxon>Mariprofundaceae</taxon>
        <taxon>Mariprofundus</taxon>
    </lineage>
</organism>
<proteinExistence type="predicted"/>
<dbReference type="CDD" id="cd04659">
    <property type="entry name" value="Piwi_piwi-like_ProArk"/>
    <property type="match status" value="1"/>
</dbReference>
<gene>
    <name evidence="2" type="ORF">SPV1_08908</name>
</gene>
<dbReference type="SUPFAM" id="SSF53098">
    <property type="entry name" value="Ribonuclease H-like"/>
    <property type="match status" value="1"/>
</dbReference>
<dbReference type="Gene3D" id="3.40.50.2300">
    <property type="match status" value="1"/>
</dbReference>
<keyword evidence="1" id="KW-0175">Coiled coil</keyword>
<keyword evidence="3" id="KW-1185">Reference proteome</keyword>
<dbReference type="InterPro" id="IPR012337">
    <property type="entry name" value="RNaseH-like_sf"/>
</dbReference>
<evidence type="ECO:0000313" key="2">
    <source>
        <dbReference type="EMBL" id="EAU54801.1"/>
    </source>
</evidence>
<dbReference type="eggNOG" id="COG1431">
    <property type="taxonomic scope" value="Bacteria"/>
</dbReference>
<dbReference type="HOGENOM" id="CLU_291297_0_0_0"/>
<dbReference type="Gene3D" id="3.30.420.10">
    <property type="entry name" value="Ribonuclease H-like superfamily/Ribonuclease H"/>
    <property type="match status" value="1"/>
</dbReference>
<dbReference type="Proteomes" id="UP000005297">
    <property type="component" value="Unassembled WGS sequence"/>
</dbReference>
<comment type="caution">
    <text evidence="2">The sequence shown here is derived from an EMBL/GenBank/DDBJ whole genome shotgun (WGS) entry which is preliminary data.</text>
</comment>
<evidence type="ECO:0000256" key="1">
    <source>
        <dbReference type="SAM" id="Coils"/>
    </source>
</evidence>
<evidence type="ECO:0000313" key="3">
    <source>
        <dbReference type="Proteomes" id="UP000005297"/>
    </source>
</evidence>
<reference evidence="2 3" key="1">
    <citation type="submission" date="2006-09" db="EMBL/GenBank/DDBJ databases">
        <authorList>
            <person name="Emerson D."/>
            <person name="Ferriera S."/>
            <person name="Johnson J."/>
            <person name="Kravitz S."/>
            <person name="Halpern A."/>
            <person name="Remington K."/>
            <person name="Beeson K."/>
            <person name="Tran B."/>
            <person name="Rogers Y.-H."/>
            <person name="Friedman R."/>
            <person name="Venter J.C."/>
        </authorList>
    </citation>
    <scope>NUCLEOTIDE SEQUENCE [LARGE SCALE GENOMIC DNA]</scope>
    <source>
        <strain evidence="2 3">PV-1</strain>
    </source>
</reference>
<name>Q0F083_9PROT</name>
<dbReference type="InterPro" id="IPR036397">
    <property type="entry name" value="RNaseH_sf"/>
</dbReference>
<dbReference type="EMBL" id="AATS01000005">
    <property type="protein sequence ID" value="EAU54801.1"/>
    <property type="molecule type" value="Genomic_DNA"/>
</dbReference>
<dbReference type="GO" id="GO:0003676">
    <property type="term" value="F:nucleic acid binding"/>
    <property type="evidence" value="ECO:0007669"/>
    <property type="project" value="InterPro"/>
</dbReference>
<accession>Q0F083</accession>
<feature type="coiled-coil region" evidence="1">
    <location>
        <begin position="34"/>
        <end position="61"/>
    </location>
</feature>
<sequence length="884" mass="99501">MVTVEVGVDCSQRAIQPYVQGELRTVSLHGDFRYDELKNTEDELKKQESNLEQALERELENCSLIVAGYSGRDESLMAVLRHAFTNNKSSSRIYWCGYGESPSEKVVSFLQEIKASGREALYVNTDGFDDMISRLSLRYLEGDLLNNAKALLQVLGSEQTVTKPFVVPASPPSSLFKSNAYPVSLPLSALKINLKYPDGAKPRDWLNEKLDPINVSGVVFGNDGALVLGNAEEIIDALGSAVKGKIKSVELSIYELSRDGRIRSLMQRALVCAVAKQLGFSSNLTNRLWEPLPYDRKLYQGKRFQIHKAVSIKLINLQGKIVSVLTPEVIITNNEGSIADFESSKVIKNEVYGYQHNKEFDDDLRHFTDKLTNIDIQAWSHGVFRITKASWYAGLIEKNKPPLTLEYRRVAKQHGFILPDVPLVFASKDGGSECRDANPLKGLLYNRPWDYSLTTEGLSPNVEVSVLCPRQDTQRFSSFLSSLHARFKPSRTEQDYLLEYPGFANAFGTPLSIPSHSDPTWMNLDDSSLPSNSLEAAKTLGRRICNELNVIRSLNPGSVVVIFVPSRWRELNIVRTDIEHFNLHDYIKAFAARMGLSTQFIREETMAGGQKCRIYWWLSLALYVKALRSPWRLDCIDDQTAYVGIGYSIDQEASIGNHVLLGCSHLYSARGEGLQFRLGRIENPIYRGKNPFMSEDDARRTGETIRQLFFDAKMRLPDRVVIHKKTYFTQEEKRGLTQGLEGISNIELIEINIEPSLKYLSSKLISGRLGIDSFPVPRGTSIVLDKHSALLWVHGAAPNVLNPNWKYYQGKRRIPSPLLIRRHLGQSDLEQVASEILGLSKMDWNNFDYYSQLPVTLTSASAIARVGTYLSGFGAAPYDYRLLI</sequence>
<dbReference type="AlphaFoldDB" id="Q0F083"/>
<protein>
    <submittedName>
        <fullName evidence="2">Piwi domain protein</fullName>
    </submittedName>
</protein>
<dbReference type="STRING" id="314344.AL013_12615"/>
<dbReference type="Pfam" id="PF13289">
    <property type="entry name" value="SIR2_2"/>
    <property type="match status" value="1"/>
</dbReference>